<dbReference type="Pfam" id="PF13649">
    <property type="entry name" value="Methyltransf_25"/>
    <property type="match status" value="1"/>
</dbReference>
<dbReference type="Gene3D" id="3.40.50.150">
    <property type="entry name" value="Vaccinia Virus protein VP39"/>
    <property type="match status" value="1"/>
</dbReference>
<proteinExistence type="predicted"/>
<dbReference type="InterPro" id="IPR029063">
    <property type="entry name" value="SAM-dependent_MTases_sf"/>
</dbReference>
<evidence type="ECO:0000313" key="2">
    <source>
        <dbReference type="EMBL" id="CAA9373558.1"/>
    </source>
</evidence>
<evidence type="ECO:0000259" key="1">
    <source>
        <dbReference type="Pfam" id="PF13649"/>
    </source>
</evidence>
<dbReference type="SUPFAM" id="SSF53335">
    <property type="entry name" value="S-adenosyl-L-methionine-dependent methyltransferases"/>
    <property type="match status" value="1"/>
</dbReference>
<organism evidence="2">
    <name type="scientific">uncultured Phycisphaerae bacterium</name>
    <dbReference type="NCBI Taxonomy" id="904963"/>
    <lineage>
        <taxon>Bacteria</taxon>
        <taxon>Pseudomonadati</taxon>
        <taxon>Planctomycetota</taxon>
        <taxon>Phycisphaerae</taxon>
        <taxon>environmental samples</taxon>
    </lineage>
</organism>
<feature type="domain" description="Methyltransferase" evidence="1">
    <location>
        <begin position="42"/>
        <end position="142"/>
    </location>
</feature>
<reference evidence="2" key="1">
    <citation type="submission" date="2020-02" db="EMBL/GenBank/DDBJ databases">
        <authorList>
            <person name="Meier V. D."/>
        </authorList>
    </citation>
    <scope>NUCLEOTIDE SEQUENCE</scope>
    <source>
        <strain evidence="2">AVDCRST_MAG64</strain>
    </source>
</reference>
<dbReference type="CDD" id="cd02440">
    <property type="entry name" value="AdoMet_MTases"/>
    <property type="match status" value="1"/>
</dbReference>
<gene>
    <name evidence="2" type="ORF">AVDCRST_MAG64-114</name>
</gene>
<accession>A0A6J4MZY3</accession>
<dbReference type="AlphaFoldDB" id="A0A6J4MZY3"/>
<sequence>MPKLYRAIAEYYDHENEHHAVLRQDVPFFLGQMPSRPRRQAVLELAVGTGRAAIPIAQAGHRVVGVDYAADMLEIAQRKRDAVGLGDAELSLARGDLLRPRYDLGARFDWVCVFFNSFLGFPTLEQQDRVLGFARRHLKPRGRFWVDVFQPDPSVLARPVSRGMEPTLFHVPRFGRSVLKTTDIRQSPESQVQRVTFHYTWLDEHGVTRRERTEFDGTYIFPRELRILLERNGLTVEHLWGNYDGSPLGANSPRMIARCCRA</sequence>
<dbReference type="EMBL" id="CADCUQ010000033">
    <property type="protein sequence ID" value="CAA9373558.1"/>
    <property type="molecule type" value="Genomic_DNA"/>
</dbReference>
<dbReference type="InterPro" id="IPR041698">
    <property type="entry name" value="Methyltransf_25"/>
</dbReference>
<protein>
    <recommendedName>
        <fullName evidence="1">Methyltransferase domain-containing protein</fullName>
    </recommendedName>
</protein>
<name>A0A6J4MZY3_9BACT</name>